<organism evidence="1 2">
    <name type="scientific">Streptosporangium carneum</name>
    <dbReference type="NCBI Taxonomy" id="47481"/>
    <lineage>
        <taxon>Bacteria</taxon>
        <taxon>Bacillati</taxon>
        <taxon>Actinomycetota</taxon>
        <taxon>Actinomycetes</taxon>
        <taxon>Streptosporangiales</taxon>
        <taxon>Streptosporangiaceae</taxon>
        <taxon>Streptosporangium</taxon>
    </lineage>
</organism>
<dbReference type="Proteomes" id="UP001143474">
    <property type="component" value="Unassembled WGS sequence"/>
</dbReference>
<dbReference type="EMBL" id="BSEV01000002">
    <property type="protein sequence ID" value="GLK08137.1"/>
    <property type="molecule type" value="Genomic_DNA"/>
</dbReference>
<gene>
    <name evidence="1" type="ORF">GCM10017600_15420</name>
</gene>
<name>A0A9W6HXY8_9ACTN</name>
<dbReference type="AlphaFoldDB" id="A0A9W6HXY8"/>
<evidence type="ECO:0000313" key="2">
    <source>
        <dbReference type="Proteomes" id="UP001143474"/>
    </source>
</evidence>
<protein>
    <submittedName>
        <fullName evidence="1">Uncharacterized protein</fullName>
    </submittedName>
</protein>
<sequence>MTVVSSLPAPVIAEATGGRLELAVSPEVVQVLTDCGYPVEGGDTVTLTVGVAGRYRDAVVLSVGSLILGAAQMEGYLCFRVPVRELRRAAENGVLRLRHTVTGHREQRSEWAEYTVVDTAAP</sequence>
<comment type="caution">
    <text evidence="1">The sequence shown here is derived from an EMBL/GenBank/DDBJ whole genome shotgun (WGS) entry which is preliminary data.</text>
</comment>
<keyword evidence="2" id="KW-1185">Reference proteome</keyword>
<accession>A0A9W6HXY8</accession>
<proteinExistence type="predicted"/>
<reference evidence="1" key="1">
    <citation type="journal article" date="2014" name="Int. J. Syst. Evol. Microbiol.">
        <title>Complete genome sequence of Corynebacterium casei LMG S-19264T (=DSM 44701T), isolated from a smear-ripened cheese.</title>
        <authorList>
            <consortium name="US DOE Joint Genome Institute (JGI-PGF)"/>
            <person name="Walter F."/>
            <person name="Albersmeier A."/>
            <person name="Kalinowski J."/>
            <person name="Ruckert C."/>
        </authorList>
    </citation>
    <scope>NUCLEOTIDE SEQUENCE</scope>
    <source>
        <strain evidence="1">VKM Ac-2007</strain>
    </source>
</reference>
<evidence type="ECO:0000313" key="1">
    <source>
        <dbReference type="EMBL" id="GLK08137.1"/>
    </source>
</evidence>
<reference evidence="1" key="2">
    <citation type="submission" date="2023-01" db="EMBL/GenBank/DDBJ databases">
        <authorList>
            <person name="Sun Q."/>
            <person name="Evtushenko L."/>
        </authorList>
    </citation>
    <scope>NUCLEOTIDE SEQUENCE</scope>
    <source>
        <strain evidence="1">VKM Ac-2007</strain>
    </source>
</reference>
<dbReference type="RefSeq" id="WP_271216649.1">
    <property type="nucleotide sequence ID" value="NZ_BAAAVD010000044.1"/>
</dbReference>